<comment type="caution">
    <text evidence="2">The sequence shown here is derived from an EMBL/GenBank/DDBJ whole genome shotgun (WGS) entry which is preliminary data.</text>
</comment>
<evidence type="ECO:0000313" key="3">
    <source>
        <dbReference type="Proteomes" id="UP001501585"/>
    </source>
</evidence>
<accession>A0ABP5F6M4</accession>
<organism evidence="2 3">
    <name type="scientific">Nocardiopsis rhodophaea</name>
    <dbReference type="NCBI Taxonomy" id="280238"/>
    <lineage>
        <taxon>Bacteria</taxon>
        <taxon>Bacillati</taxon>
        <taxon>Actinomycetota</taxon>
        <taxon>Actinomycetes</taxon>
        <taxon>Streptosporangiales</taxon>
        <taxon>Nocardiopsidaceae</taxon>
        <taxon>Nocardiopsis</taxon>
    </lineage>
</organism>
<dbReference type="Pfam" id="PF13340">
    <property type="entry name" value="DUF4096"/>
    <property type="match status" value="1"/>
</dbReference>
<dbReference type="InterPro" id="IPR052909">
    <property type="entry name" value="Transposase_6_like"/>
</dbReference>
<name>A0ABP5F6M4_9ACTN</name>
<feature type="domain" description="Insertion element IS402-like" evidence="1">
    <location>
        <begin position="11"/>
        <end position="82"/>
    </location>
</feature>
<keyword evidence="3" id="KW-1185">Reference proteome</keyword>
<sequence>MIVAVSDVPPDGLWEIVGPLLPPAGTMGRPRVDQRAVFTTVLFVDITGCSWESADGLFGVKRAAAHRWFQTWTEAGVWAEIHRAVLDELGGCALPDWSRACLDSQSVRAKRGGAHRAESD</sequence>
<dbReference type="EMBL" id="BAAAPC010000039">
    <property type="protein sequence ID" value="GAA2017649.1"/>
    <property type="molecule type" value="Genomic_DNA"/>
</dbReference>
<dbReference type="InterPro" id="IPR025161">
    <property type="entry name" value="IS402-like_dom"/>
</dbReference>
<dbReference type="PANTHER" id="PTHR46637:SF1">
    <property type="entry name" value="BLL5188 PROTEIN"/>
    <property type="match status" value="1"/>
</dbReference>
<proteinExistence type="predicted"/>
<evidence type="ECO:0000259" key="1">
    <source>
        <dbReference type="Pfam" id="PF13340"/>
    </source>
</evidence>
<gene>
    <name evidence="2" type="ORF">GCM10009799_52030</name>
</gene>
<reference evidence="3" key="1">
    <citation type="journal article" date="2019" name="Int. J. Syst. Evol. Microbiol.">
        <title>The Global Catalogue of Microorganisms (GCM) 10K type strain sequencing project: providing services to taxonomists for standard genome sequencing and annotation.</title>
        <authorList>
            <consortium name="The Broad Institute Genomics Platform"/>
            <consortium name="The Broad Institute Genome Sequencing Center for Infectious Disease"/>
            <person name="Wu L."/>
            <person name="Ma J."/>
        </authorList>
    </citation>
    <scope>NUCLEOTIDE SEQUENCE [LARGE SCALE GENOMIC DNA]</scope>
    <source>
        <strain evidence="3">JCM 15313</strain>
    </source>
</reference>
<protein>
    <recommendedName>
        <fullName evidence="1">Insertion element IS402-like domain-containing protein</fullName>
    </recommendedName>
</protein>
<dbReference type="PANTHER" id="PTHR46637">
    <property type="entry name" value="TIS1421-TRANSPOSASE PROTEIN A"/>
    <property type="match status" value="1"/>
</dbReference>
<evidence type="ECO:0000313" key="2">
    <source>
        <dbReference type="EMBL" id="GAA2017649.1"/>
    </source>
</evidence>
<dbReference type="Proteomes" id="UP001501585">
    <property type="component" value="Unassembled WGS sequence"/>
</dbReference>